<evidence type="ECO:0000256" key="1">
    <source>
        <dbReference type="SAM" id="MobiDB-lite"/>
    </source>
</evidence>
<protein>
    <recommendedName>
        <fullName evidence="5">Subtilisin inhibitor domain-containing protein</fullName>
    </recommendedName>
</protein>
<gene>
    <name evidence="3" type="ORF">SPF06_14920</name>
</gene>
<dbReference type="InterPro" id="IPR036819">
    <property type="entry name" value="Subtilisin_inhibitor-like_sf"/>
</dbReference>
<dbReference type="Gene3D" id="3.30.350.10">
    <property type="entry name" value="Subtilisin inhibitor-like"/>
    <property type="match status" value="1"/>
</dbReference>
<dbReference type="RefSeq" id="WP_323279921.1">
    <property type="nucleotide sequence ID" value="NZ_JAYGGQ010000012.1"/>
</dbReference>
<evidence type="ECO:0000313" key="3">
    <source>
        <dbReference type="EMBL" id="MEA5456026.1"/>
    </source>
</evidence>
<evidence type="ECO:0008006" key="5">
    <source>
        <dbReference type="Google" id="ProtNLM"/>
    </source>
</evidence>
<sequence>MKIGPATALTAVAALVVLGVSGCEAPPNDDSPTSPAPSSRSASPHTSLYPAATGQPEIDLTITLVPGNAVDPVTSRVVCQNGKAVQPSTRADGNEACAFVKANVTSLTTPVPSDNCKKIDGGPQVADVFGRANGQLIRTSFKRTDKCQITAWDFMVPLIDPPGSK</sequence>
<comment type="caution">
    <text evidence="3">The sequence shown here is derived from an EMBL/GenBank/DDBJ whole genome shotgun (WGS) entry which is preliminary data.</text>
</comment>
<dbReference type="Proteomes" id="UP001304769">
    <property type="component" value="Unassembled WGS sequence"/>
</dbReference>
<evidence type="ECO:0000313" key="4">
    <source>
        <dbReference type="Proteomes" id="UP001304769"/>
    </source>
</evidence>
<feature type="compositionally biased region" description="Low complexity" evidence="1">
    <location>
        <begin position="25"/>
        <end position="44"/>
    </location>
</feature>
<dbReference type="EMBL" id="JAYGGQ010000012">
    <property type="protein sequence ID" value="MEA5456026.1"/>
    <property type="molecule type" value="Genomic_DNA"/>
</dbReference>
<evidence type="ECO:0000256" key="2">
    <source>
        <dbReference type="SAM" id="SignalP"/>
    </source>
</evidence>
<keyword evidence="2" id="KW-0732">Signal</keyword>
<reference evidence="3 4" key="1">
    <citation type="submission" date="2023-12" db="EMBL/GenBank/DDBJ databases">
        <title>Sinomonas terricola sp. nov, isolated from litchi orchard soil in Guangdong, PR China.</title>
        <authorList>
            <person name="Jiaxin W."/>
            <person name="Yang Z."/>
            <person name="Honghui Z."/>
        </authorList>
    </citation>
    <scope>NUCLEOTIDE SEQUENCE [LARGE SCALE GENOMIC DNA]</scope>
    <source>
        <strain evidence="3 4">JGH33</strain>
    </source>
</reference>
<dbReference type="PROSITE" id="PS51257">
    <property type="entry name" value="PROKAR_LIPOPROTEIN"/>
    <property type="match status" value="1"/>
</dbReference>
<name>A0ABU5T9A5_9MICC</name>
<proteinExistence type="predicted"/>
<accession>A0ABU5T9A5</accession>
<feature type="chain" id="PRO_5045332883" description="Subtilisin inhibitor domain-containing protein" evidence="2">
    <location>
        <begin position="26"/>
        <end position="165"/>
    </location>
</feature>
<dbReference type="SUPFAM" id="SSF55399">
    <property type="entry name" value="Subtilisin inhibitor"/>
    <property type="match status" value="1"/>
</dbReference>
<feature type="signal peptide" evidence="2">
    <location>
        <begin position="1"/>
        <end position="25"/>
    </location>
</feature>
<keyword evidence="4" id="KW-1185">Reference proteome</keyword>
<organism evidence="3 4">
    <name type="scientific">Sinomonas terricola</name>
    <dbReference type="NCBI Taxonomy" id="3110330"/>
    <lineage>
        <taxon>Bacteria</taxon>
        <taxon>Bacillati</taxon>
        <taxon>Actinomycetota</taxon>
        <taxon>Actinomycetes</taxon>
        <taxon>Micrococcales</taxon>
        <taxon>Micrococcaceae</taxon>
        <taxon>Sinomonas</taxon>
    </lineage>
</organism>
<feature type="region of interest" description="Disordered" evidence="1">
    <location>
        <begin position="25"/>
        <end position="52"/>
    </location>
</feature>